<feature type="domain" description="MoaB/Mog" evidence="1">
    <location>
        <begin position="9"/>
        <end position="169"/>
    </location>
</feature>
<organism evidence="2 3">
    <name type="scientific">Candidatus Litorirhabdus singularis</name>
    <dbReference type="NCBI Taxonomy" id="2518993"/>
    <lineage>
        <taxon>Bacteria</taxon>
        <taxon>Pseudomonadati</taxon>
        <taxon>Pseudomonadota</taxon>
        <taxon>Gammaproteobacteria</taxon>
        <taxon>Cellvibrionales</taxon>
        <taxon>Halieaceae</taxon>
        <taxon>Candidatus Litorirhabdus</taxon>
    </lineage>
</organism>
<proteinExistence type="predicted"/>
<dbReference type="EMBL" id="SHNN01000004">
    <property type="protein sequence ID" value="MCX2982891.1"/>
    <property type="molecule type" value="Genomic_DNA"/>
</dbReference>
<dbReference type="Gene3D" id="3.40.980.10">
    <property type="entry name" value="MoaB/Mog-like domain"/>
    <property type="match status" value="1"/>
</dbReference>
<dbReference type="PANTHER" id="PTHR13939:SF0">
    <property type="entry name" value="NMN AMIDOHYDROLASE-LIKE PROTEIN YFAY"/>
    <property type="match status" value="1"/>
</dbReference>
<evidence type="ECO:0000259" key="1">
    <source>
        <dbReference type="SMART" id="SM00852"/>
    </source>
</evidence>
<gene>
    <name evidence="2" type="ORF">EYC98_18675</name>
</gene>
<dbReference type="RefSeq" id="WP_279246916.1">
    <property type="nucleotide sequence ID" value="NZ_SHNN01000004.1"/>
</dbReference>
<keyword evidence="3" id="KW-1185">Reference proteome</keyword>
<dbReference type="InterPro" id="IPR036425">
    <property type="entry name" value="MoaB/Mog-like_dom_sf"/>
</dbReference>
<dbReference type="InterPro" id="IPR050101">
    <property type="entry name" value="CinA"/>
</dbReference>
<dbReference type="SMART" id="SM00852">
    <property type="entry name" value="MoCF_biosynth"/>
    <property type="match status" value="1"/>
</dbReference>
<evidence type="ECO:0000313" key="3">
    <source>
        <dbReference type="Proteomes" id="UP001143362"/>
    </source>
</evidence>
<evidence type="ECO:0000313" key="2">
    <source>
        <dbReference type="EMBL" id="MCX2982891.1"/>
    </source>
</evidence>
<dbReference type="SUPFAM" id="SSF53218">
    <property type="entry name" value="Molybdenum cofactor biosynthesis proteins"/>
    <property type="match status" value="1"/>
</dbReference>
<dbReference type="Pfam" id="PF00994">
    <property type="entry name" value="MoCF_biosynth"/>
    <property type="match status" value="1"/>
</dbReference>
<sequence length="251" mass="26753">MAGKTVTACMLIIGNEILSGRTQDTNLNFLAKALNELGVRLTEARVIPDIEATIVETVNETRAKFDHVFTTGGIGPTHDDITAVCIAKAFGVDVVFHPDIAARIRGRETAPEIMESRLLMARVPQGATLIDNTTGGPQGFQMGNVFVMAGVPMVMQAMVGALTKERLGGTDPMRSRTIGAYLGESEVAKQLGELQAKHPAVDIGSYPFYRKAGYGTNLVIRGTDEAELEVLAKALRALITAMGAEAHDDGV</sequence>
<dbReference type="PANTHER" id="PTHR13939">
    <property type="entry name" value="NICOTINAMIDE-NUCLEOTIDE AMIDOHYDROLASE PNCC"/>
    <property type="match status" value="1"/>
</dbReference>
<dbReference type="Pfam" id="PF24102">
    <property type="entry name" value="FLAD1_M"/>
    <property type="match status" value="1"/>
</dbReference>
<dbReference type="InterPro" id="IPR056596">
    <property type="entry name" value="FLAD1_M"/>
</dbReference>
<comment type="caution">
    <text evidence="2">The sequence shown here is derived from an EMBL/GenBank/DDBJ whole genome shotgun (WGS) entry which is preliminary data.</text>
</comment>
<name>A0ABT3TME2_9GAMM</name>
<dbReference type="InterPro" id="IPR001453">
    <property type="entry name" value="MoaB/Mog_dom"/>
</dbReference>
<protein>
    <submittedName>
        <fullName evidence="2">Competence/damage-inducible protein A</fullName>
    </submittedName>
</protein>
<dbReference type="CDD" id="cd00885">
    <property type="entry name" value="cinA"/>
    <property type="match status" value="1"/>
</dbReference>
<reference evidence="2" key="1">
    <citation type="submission" date="2019-02" db="EMBL/GenBank/DDBJ databases">
        <authorList>
            <person name="Li S.-H."/>
        </authorList>
    </citation>
    <scope>NUCLEOTIDE SEQUENCE</scope>
    <source>
        <strain evidence="2">IMCC14734</strain>
    </source>
</reference>
<dbReference type="Proteomes" id="UP001143362">
    <property type="component" value="Unassembled WGS sequence"/>
</dbReference>
<accession>A0ABT3TME2</accession>